<dbReference type="HOGENOM" id="CLU_2185639_0_0_1"/>
<reference evidence="2 3" key="1">
    <citation type="submission" date="2014-06" db="EMBL/GenBank/DDBJ databases">
        <title>Evolutionary Origins and Diversification of the Mycorrhizal Mutualists.</title>
        <authorList>
            <consortium name="DOE Joint Genome Institute"/>
            <consortium name="Mycorrhizal Genomics Consortium"/>
            <person name="Kohler A."/>
            <person name="Kuo A."/>
            <person name="Nagy L.G."/>
            <person name="Floudas D."/>
            <person name="Copeland A."/>
            <person name="Barry K.W."/>
            <person name="Cichocki N."/>
            <person name="Veneault-Fourrey C."/>
            <person name="LaButti K."/>
            <person name="Lindquist E.A."/>
            <person name="Lipzen A."/>
            <person name="Lundell T."/>
            <person name="Morin E."/>
            <person name="Murat C."/>
            <person name="Riley R."/>
            <person name="Ohm R."/>
            <person name="Sun H."/>
            <person name="Tunlid A."/>
            <person name="Henrissat B."/>
            <person name="Grigoriev I.V."/>
            <person name="Hibbett D.S."/>
            <person name="Martin F."/>
        </authorList>
    </citation>
    <scope>NUCLEOTIDE SEQUENCE [LARGE SCALE GENOMIC DNA]</scope>
    <source>
        <strain evidence="2 3">SS14</strain>
    </source>
</reference>
<evidence type="ECO:0000313" key="3">
    <source>
        <dbReference type="Proteomes" id="UP000054279"/>
    </source>
</evidence>
<evidence type="ECO:0000313" key="2">
    <source>
        <dbReference type="EMBL" id="KIJ41415.1"/>
    </source>
</evidence>
<keyword evidence="1" id="KW-1133">Transmembrane helix</keyword>
<dbReference type="EMBL" id="KN837137">
    <property type="protein sequence ID" value="KIJ41415.1"/>
    <property type="molecule type" value="Genomic_DNA"/>
</dbReference>
<accession>A0A0C9VSL8</accession>
<keyword evidence="1" id="KW-0812">Transmembrane</keyword>
<keyword evidence="1" id="KW-0472">Membrane</keyword>
<keyword evidence="3" id="KW-1185">Reference proteome</keyword>
<feature type="transmembrane region" description="Helical" evidence="1">
    <location>
        <begin position="77"/>
        <end position="98"/>
    </location>
</feature>
<name>A0A0C9VSL8_SPHS4</name>
<proteinExistence type="predicted"/>
<protein>
    <submittedName>
        <fullName evidence="2">Unplaced genomic scaffold SPHSTscaffold_62, whole genome shotgun sequence</fullName>
    </submittedName>
</protein>
<evidence type="ECO:0000256" key="1">
    <source>
        <dbReference type="SAM" id="Phobius"/>
    </source>
</evidence>
<dbReference type="Proteomes" id="UP000054279">
    <property type="component" value="Unassembled WGS sequence"/>
</dbReference>
<gene>
    <name evidence="2" type="ORF">M422DRAFT_255617</name>
</gene>
<dbReference type="AlphaFoldDB" id="A0A0C9VSL8"/>
<sequence length="109" mass="11889">MGRFLTACLASGCVTSSRRMGSTLRFTEVAPAANRPSWWNPAGISSSSLVTENRGSTEAANSAPFTVFVYKNASVRIPYFLLTPILVFTLATVLKTTADSRYFDSRIQN</sequence>
<organism evidence="2 3">
    <name type="scientific">Sphaerobolus stellatus (strain SS14)</name>
    <dbReference type="NCBI Taxonomy" id="990650"/>
    <lineage>
        <taxon>Eukaryota</taxon>
        <taxon>Fungi</taxon>
        <taxon>Dikarya</taxon>
        <taxon>Basidiomycota</taxon>
        <taxon>Agaricomycotina</taxon>
        <taxon>Agaricomycetes</taxon>
        <taxon>Phallomycetidae</taxon>
        <taxon>Geastrales</taxon>
        <taxon>Sphaerobolaceae</taxon>
        <taxon>Sphaerobolus</taxon>
    </lineage>
</organism>